<sequence>MESKMSKEAILDWSKKITIGAERSTHKVEFIVDSDFGVPGAITVSNKYHKEIFLESITIEGVVQFVCNSWVQAEVVNIANKRIFFSNKLTDSTNCSRPNANQIIIYYKQIIIARNFLYILYVTLSIGEITP</sequence>
<evidence type="ECO:0000259" key="2">
    <source>
        <dbReference type="PROSITE" id="PS50095"/>
    </source>
</evidence>
<dbReference type="PANTHER" id="PTHR11771">
    <property type="entry name" value="LIPOXYGENASE"/>
    <property type="match status" value="1"/>
</dbReference>
<dbReference type="InterPro" id="IPR036392">
    <property type="entry name" value="PLAT/LH2_dom_sf"/>
</dbReference>
<dbReference type="Pfam" id="PF01477">
    <property type="entry name" value="PLAT"/>
    <property type="match status" value="1"/>
</dbReference>
<feature type="domain" description="PLAT" evidence="2">
    <location>
        <begin position="1"/>
        <end position="85"/>
    </location>
</feature>
<dbReference type="PROSITE" id="PS50095">
    <property type="entry name" value="PLAT"/>
    <property type="match status" value="1"/>
</dbReference>
<reference evidence="3 4" key="1">
    <citation type="submission" date="2024-01" db="EMBL/GenBank/DDBJ databases">
        <title>A telomere-to-telomere, gap-free genome of sweet tea (Lithocarpus litseifolius).</title>
        <authorList>
            <person name="Zhou J."/>
        </authorList>
    </citation>
    <scope>NUCLEOTIDE SEQUENCE [LARGE SCALE GENOMIC DNA]</scope>
    <source>
        <strain evidence="3">Zhou-2022a</strain>
        <tissue evidence="3">Leaf</tissue>
    </source>
</reference>
<gene>
    <name evidence="3" type="ORF">SO802_006177</name>
</gene>
<organism evidence="3 4">
    <name type="scientific">Lithocarpus litseifolius</name>
    <dbReference type="NCBI Taxonomy" id="425828"/>
    <lineage>
        <taxon>Eukaryota</taxon>
        <taxon>Viridiplantae</taxon>
        <taxon>Streptophyta</taxon>
        <taxon>Embryophyta</taxon>
        <taxon>Tracheophyta</taxon>
        <taxon>Spermatophyta</taxon>
        <taxon>Magnoliopsida</taxon>
        <taxon>eudicotyledons</taxon>
        <taxon>Gunneridae</taxon>
        <taxon>Pentapetalae</taxon>
        <taxon>rosids</taxon>
        <taxon>fabids</taxon>
        <taxon>Fagales</taxon>
        <taxon>Fagaceae</taxon>
        <taxon>Lithocarpus</taxon>
    </lineage>
</organism>
<dbReference type="GO" id="GO:0016702">
    <property type="term" value="F:oxidoreductase activity, acting on single donors with incorporation of molecular oxygen, incorporation of two atoms of oxygen"/>
    <property type="evidence" value="ECO:0007669"/>
    <property type="project" value="InterPro"/>
</dbReference>
<dbReference type="Gene3D" id="2.60.60.20">
    <property type="entry name" value="PLAT/LH2 domain"/>
    <property type="match status" value="1"/>
</dbReference>
<evidence type="ECO:0000256" key="1">
    <source>
        <dbReference type="PROSITE-ProRule" id="PRU00152"/>
    </source>
</evidence>
<dbReference type="GO" id="GO:0034440">
    <property type="term" value="P:lipid oxidation"/>
    <property type="evidence" value="ECO:0007669"/>
    <property type="project" value="InterPro"/>
</dbReference>
<dbReference type="Proteomes" id="UP001459277">
    <property type="component" value="Unassembled WGS sequence"/>
</dbReference>
<dbReference type="EMBL" id="JAZDWU010000002">
    <property type="protein sequence ID" value="KAL0011069.1"/>
    <property type="molecule type" value="Genomic_DNA"/>
</dbReference>
<protein>
    <recommendedName>
        <fullName evidence="2">PLAT domain-containing protein</fullName>
    </recommendedName>
</protein>
<dbReference type="AlphaFoldDB" id="A0AAW2DLP1"/>
<evidence type="ECO:0000313" key="4">
    <source>
        <dbReference type="Proteomes" id="UP001459277"/>
    </source>
</evidence>
<keyword evidence="4" id="KW-1185">Reference proteome</keyword>
<dbReference type="InterPro" id="IPR000907">
    <property type="entry name" value="LipOase"/>
</dbReference>
<proteinExistence type="predicted"/>
<comment type="caution">
    <text evidence="1">Lacks conserved residue(s) required for the propagation of feature annotation.</text>
</comment>
<evidence type="ECO:0000313" key="3">
    <source>
        <dbReference type="EMBL" id="KAL0011069.1"/>
    </source>
</evidence>
<dbReference type="SUPFAM" id="SSF49723">
    <property type="entry name" value="Lipase/lipooxygenase domain (PLAT/LH2 domain)"/>
    <property type="match status" value="1"/>
</dbReference>
<accession>A0AAW2DLP1</accession>
<dbReference type="SMART" id="SM00308">
    <property type="entry name" value="LH2"/>
    <property type="match status" value="1"/>
</dbReference>
<dbReference type="InterPro" id="IPR001024">
    <property type="entry name" value="PLAT/LH2_dom"/>
</dbReference>
<dbReference type="GO" id="GO:0046872">
    <property type="term" value="F:metal ion binding"/>
    <property type="evidence" value="ECO:0007669"/>
    <property type="project" value="InterPro"/>
</dbReference>
<name>A0AAW2DLP1_9ROSI</name>
<comment type="caution">
    <text evidence="3">The sequence shown here is derived from an EMBL/GenBank/DDBJ whole genome shotgun (WGS) entry which is preliminary data.</text>
</comment>